<evidence type="ECO:0000313" key="3">
    <source>
        <dbReference type="EMBL" id="RFA98610.1"/>
    </source>
</evidence>
<evidence type="ECO:0000259" key="1">
    <source>
        <dbReference type="Pfam" id="PF07775"/>
    </source>
</evidence>
<evidence type="ECO:0000313" key="4">
    <source>
        <dbReference type="Proteomes" id="UP000256877"/>
    </source>
</evidence>
<accession>A0A371QVV4</accession>
<sequence length="140" mass="15762">MEINAEPNVAELAGIKFSVADERREGVETSEYRPRRDLSKDVAVETLKAKGLKEGKHFTAATKGAKRYEIRITDNAYAKAVEALEVEWYWQRYEKTVRNRSAAYFQPKAVVAVRGLVKSVLERLMGAPLREGKTSCTLAI</sequence>
<protein>
    <recommendedName>
        <fullName evidence="1">PaRep2b domain-containing protein</fullName>
    </recommendedName>
</protein>
<proteinExistence type="predicted"/>
<dbReference type="RefSeq" id="WP_116421710.1">
    <property type="nucleotide sequence ID" value="NZ_NMUF01000015.1"/>
</dbReference>
<reference evidence="4 5" key="1">
    <citation type="submission" date="2017-07" db="EMBL/GenBank/DDBJ databases">
        <title>Draft genome sequence of aerobic hyperthermophilic archaea, Pyrobaculum aerophilum YKB31 and YKB32.</title>
        <authorList>
            <person name="Mochizuki T."/>
            <person name="Berliner A.J."/>
            <person name="Yoshida-Takashima Y."/>
            <person name="Takaki Y."/>
            <person name="Nunoura T."/>
            <person name="Takai K."/>
        </authorList>
    </citation>
    <scope>NUCLEOTIDE SEQUENCE [LARGE SCALE GENOMIC DNA]</scope>
    <source>
        <strain evidence="2 5">YKB31</strain>
        <strain evidence="3 4">YKB32</strain>
    </source>
</reference>
<evidence type="ECO:0000313" key="5">
    <source>
        <dbReference type="Proteomes" id="UP000257123"/>
    </source>
</evidence>
<comment type="caution">
    <text evidence="2">The sequence shown here is derived from an EMBL/GenBank/DDBJ whole genome shotgun (WGS) entry which is preliminary data.</text>
</comment>
<organism evidence="2 5">
    <name type="scientific">Pyrobaculum aerophilum</name>
    <dbReference type="NCBI Taxonomy" id="13773"/>
    <lineage>
        <taxon>Archaea</taxon>
        <taxon>Thermoproteota</taxon>
        <taxon>Thermoprotei</taxon>
        <taxon>Thermoproteales</taxon>
        <taxon>Thermoproteaceae</taxon>
        <taxon>Pyrobaculum</taxon>
    </lineage>
</organism>
<dbReference type="Proteomes" id="UP000256877">
    <property type="component" value="Unassembled WGS sequence"/>
</dbReference>
<dbReference type="InterPro" id="IPR011689">
    <property type="entry name" value="PaRep2b"/>
</dbReference>
<dbReference type="Proteomes" id="UP000257123">
    <property type="component" value="Unassembled WGS sequence"/>
</dbReference>
<dbReference type="Pfam" id="PF07775">
    <property type="entry name" value="PaRep2b"/>
    <property type="match status" value="1"/>
</dbReference>
<dbReference type="EMBL" id="NMUF01000015">
    <property type="protein sequence ID" value="RFA98610.1"/>
    <property type="molecule type" value="Genomic_DNA"/>
</dbReference>
<dbReference type="AlphaFoldDB" id="A0A371QVV4"/>
<name>A0A371QVV4_9CREN</name>
<gene>
    <name evidence="2" type="ORF">CGL51_10590</name>
    <name evidence="3" type="ORF">CGL52_06790</name>
</gene>
<feature type="domain" description="PaRep2b" evidence="1">
    <location>
        <begin position="2"/>
        <end position="133"/>
    </location>
</feature>
<dbReference type="EMBL" id="NMUE01000040">
    <property type="protein sequence ID" value="RFA94265.1"/>
    <property type="molecule type" value="Genomic_DNA"/>
</dbReference>
<evidence type="ECO:0000313" key="2">
    <source>
        <dbReference type="EMBL" id="RFA94265.1"/>
    </source>
</evidence>